<evidence type="ECO:0000256" key="1">
    <source>
        <dbReference type="SAM" id="MobiDB-lite"/>
    </source>
</evidence>
<dbReference type="AlphaFoldDB" id="A0A3P7CSE8"/>
<dbReference type="Proteomes" id="UP000275846">
    <property type="component" value="Unassembled WGS sequence"/>
</dbReference>
<evidence type="ECO:0000313" key="2">
    <source>
        <dbReference type="EMBL" id="VDM00341.1"/>
    </source>
</evidence>
<dbReference type="EMBL" id="UYSU01038515">
    <property type="protein sequence ID" value="VDM00341.1"/>
    <property type="molecule type" value="Genomic_DNA"/>
</dbReference>
<name>A0A3P7CSE8_SCHSO</name>
<accession>A0A3P7CSE8</accession>
<keyword evidence="3" id="KW-1185">Reference proteome</keyword>
<organism evidence="2 3">
    <name type="scientific">Schistocephalus solidus</name>
    <name type="common">Tapeworm</name>
    <dbReference type="NCBI Taxonomy" id="70667"/>
    <lineage>
        <taxon>Eukaryota</taxon>
        <taxon>Metazoa</taxon>
        <taxon>Spiralia</taxon>
        <taxon>Lophotrochozoa</taxon>
        <taxon>Platyhelminthes</taxon>
        <taxon>Cestoda</taxon>
        <taxon>Eucestoda</taxon>
        <taxon>Diphyllobothriidea</taxon>
        <taxon>Diphyllobothriidae</taxon>
        <taxon>Schistocephalus</taxon>
    </lineage>
</organism>
<sequence length="63" mass="7103">MPYQLSMVGDLPTMGSIPESEPEKRIPLLREAAGAQITHFQYGEVVTKYTDAGLLLRLRNRNE</sequence>
<feature type="region of interest" description="Disordered" evidence="1">
    <location>
        <begin position="1"/>
        <end position="22"/>
    </location>
</feature>
<protein>
    <submittedName>
        <fullName evidence="2">Uncharacterized protein</fullName>
    </submittedName>
</protein>
<dbReference type="OrthoDB" id="7613235at2759"/>
<proteinExistence type="predicted"/>
<reference evidence="2 3" key="1">
    <citation type="submission" date="2018-11" db="EMBL/GenBank/DDBJ databases">
        <authorList>
            <consortium name="Pathogen Informatics"/>
        </authorList>
    </citation>
    <scope>NUCLEOTIDE SEQUENCE [LARGE SCALE GENOMIC DNA]</scope>
    <source>
        <strain evidence="2 3">NST_G2</strain>
    </source>
</reference>
<gene>
    <name evidence="2" type="ORF">SSLN_LOCUS13955</name>
</gene>
<evidence type="ECO:0000313" key="3">
    <source>
        <dbReference type="Proteomes" id="UP000275846"/>
    </source>
</evidence>